<protein>
    <submittedName>
        <fullName evidence="1">Uncharacterized protein</fullName>
    </submittedName>
</protein>
<keyword evidence="2" id="KW-1185">Reference proteome</keyword>
<reference evidence="1" key="1">
    <citation type="submission" date="2021-06" db="EMBL/GenBank/DDBJ databases">
        <title>Parelaphostrongylus tenuis whole genome reference sequence.</title>
        <authorList>
            <person name="Garwood T.J."/>
            <person name="Larsen P.A."/>
            <person name="Fountain-Jones N.M."/>
            <person name="Garbe J.R."/>
            <person name="Macchietto M.G."/>
            <person name="Kania S.A."/>
            <person name="Gerhold R.W."/>
            <person name="Richards J.E."/>
            <person name="Wolf T.M."/>
        </authorList>
    </citation>
    <scope>NUCLEOTIDE SEQUENCE</scope>
    <source>
        <strain evidence="1">MNPRO001-30</strain>
        <tissue evidence="1">Meninges</tissue>
    </source>
</reference>
<dbReference type="EMBL" id="JAHQIW010007033">
    <property type="protein sequence ID" value="KAJ1371721.1"/>
    <property type="molecule type" value="Genomic_DNA"/>
</dbReference>
<evidence type="ECO:0000313" key="1">
    <source>
        <dbReference type="EMBL" id="KAJ1371721.1"/>
    </source>
</evidence>
<name>A0AAD5WJ40_PARTN</name>
<dbReference type="AlphaFoldDB" id="A0AAD5WJ40"/>
<evidence type="ECO:0000313" key="2">
    <source>
        <dbReference type="Proteomes" id="UP001196413"/>
    </source>
</evidence>
<sequence length="129" mass="14321">MSLITTTNTTIRGHELDEEVNFFQQSTSPESMVVTSPTRNSNSASKSIFSNGYVQHLSGPNRADSLELAASRRDGQRQVLLWTRGLLQSDPVTSTSSQSHPAGQRTATCRQIYKEEVDRTGRRGLTVFF</sequence>
<gene>
    <name evidence="1" type="ORF">KIN20_033717</name>
</gene>
<accession>A0AAD5WJ40</accession>
<comment type="caution">
    <text evidence="1">The sequence shown here is derived from an EMBL/GenBank/DDBJ whole genome shotgun (WGS) entry which is preliminary data.</text>
</comment>
<proteinExistence type="predicted"/>
<dbReference type="Proteomes" id="UP001196413">
    <property type="component" value="Unassembled WGS sequence"/>
</dbReference>
<organism evidence="1 2">
    <name type="scientific">Parelaphostrongylus tenuis</name>
    <name type="common">Meningeal worm</name>
    <dbReference type="NCBI Taxonomy" id="148309"/>
    <lineage>
        <taxon>Eukaryota</taxon>
        <taxon>Metazoa</taxon>
        <taxon>Ecdysozoa</taxon>
        <taxon>Nematoda</taxon>
        <taxon>Chromadorea</taxon>
        <taxon>Rhabditida</taxon>
        <taxon>Rhabditina</taxon>
        <taxon>Rhabditomorpha</taxon>
        <taxon>Strongyloidea</taxon>
        <taxon>Metastrongylidae</taxon>
        <taxon>Parelaphostrongylus</taxon>
    </lineage>
</organism>